<reference evidence="2 3" key="1">
    <citation type="submission" date="2020-04" db="EMBL/GenBank/DDBJ databases">
        <title>MicrobeNet Type strains.</title>
        <authorList>
            <person name="Nicholson A.C."/>
        </authorList>
    </citation>
    <scope>NUCLEOTIDE SEQUENCE [LARGE SCALE GENOMIC DNA]</scope>
    <source>
        <strain evidence="2 3">ATCC 23612</strain>
    </source>
</reference>
<dbReference type="InterPro" id="IPR029063">
    <property type="entry name" value="SAM-dependent_MTases_sf"/>
</dbReference>
<dbReference type="GO" id="GO:0032259">
    <property type="term" value="P:methylation"/>
    <property type="evidence" value="ECO:0007669"/>
    <property type="project" value="UniProtKB-KW"/>
</dbReference>
<organism evidence="2 3">
    <name type="scientific">Nocardiopsis alborubida</name>
    <dbReference type="NCBI Taxonomy" id="146802"/>
    <lineage>
        <taxon>Bacteria</taxon>
        <taxon>Bacillati</taxon>
        <taxon>Actinomycetota</taxon>
        <taxon>Actinomycetes</taxon>
        <taxon>Streptosporangiales</taxon>
        <taxon>Nocardiopsidaceae</taxon>
        <taxon>Nocardiopsis</taxon>
    </lineage>
</organism>
<protein>
    <submittedName>
        <fullName evidence="2">FkbM family methyltransferase</fullName>
    </submittedName>
</protein>
<proteinExistence type="predicted"/>
<feature type="domain" description="Methyltransferase FkbM" evidence="1">
    <location>
        <begin position="109"/>
        <end position="243"/>
    </location>
</feature>
<evidence type="ECO:0000259" key="1">
    <source>
        <dbReference type="Pfam" id="PF05050"/>
    </source>
</evidence>
<name>A0A7X6MG70_9ACTN</name>
<gene>
    <name evidence="2" type="ORF">HGB44_19930</name>
</gene>
<keyword evidence="2" id="KW-0489">Methyltransferase</keyword>
<dbReference type="InterPro" id="IPR052514">
    <property type="entry name" value="SAM-dependent_MTase"/>
</dbReference>
<comment type="caution">
    <text evidence="2">The sequence shown here is derived from an EMBL/GenBank/DDBJ whole genome shotgun (WGS) entry which is preliminary data.</text>
</comment>
<dbReference type="PANTHER" id="PTHR34203">
    <property type="entry name" value="METHYLTRANSFERASE, FKBM FAMILY PROTEIN"/>
    <property type="match status" value="1"/>
</dbReference>
<dbReference type="Proteomes" id="UP000553209">
    <property type="component" value="Unassembled WGS sequence"/>
</dbReference>
<keyword evidence="2" id="KW-0808">Transferase</keyword>
<evidence type="ECO:0000313" key="2">
    <source>
        <dbReference type="EMBL" id="NKY99919.1"/>
    </source>
</evidence>
<dbReference type="AlphaFoldDB" id="A0A7X6MG70"/>
<evidence type="ECO:0000313" key="3">
    <source>
        <dbReference type="Proteomes" id="UP000553209"/>
    </source>
</evidence>
<dbReference type="EMBL" id="JAAXPG010000019">
    <property type="protein sequence ID" value="NKY99919.1"/>
    <property type="molecule type" value="Genomic_DNA"/>
</dbReference>
<dbReference type="NCBIfam" id="TIGR01444">
    <property type="entry name" value="fkbM_fam"/>
    <property type="match status" value="1"/>
</dbReference>
<accession>A0A7X6MG70</accession>
<dbReference type="Gene3D" id="3.40.50.150">
    <property type="entry name" value="Vaccinia Virus protein VP39"/>
    <property type="match status" value="1"/>
</dbReference>
<dbReference type="GO" id="GO:0008168">
    <property type="term" value="F:methyltransferase activity"/>
    <property type="evidence" value="ECO:0007669"/>
    <property type="project" value="UniProtKB-KW"/>
</dbReference>
<sequence>MVTDQLRALVRRYPLVRFAARKIRVRLPRRLGGLDPDRVPPWTREVVFSLPRLDSDTRRIGPDGLSLRLPGDLTVPRRLAAFGLARHEPDSLACFMAMLDHTRPGAVFDVGSGVGVYSLLAAARTRRPVFAFEPTPEIAAAARVVSSSADLGFTVVELALSNHTGTAHLRRARHNDMCNTLVRSARTDLSHITVEVTTLARWNEDASAFPTVLKIDTVGTEPDVVAGGLEVLRRYRPWMLVKVRPDRGVEERLMALLDPLEYTWYPVSGPPPYEPRPEISGRASPAWERMWLFTPEPVTEEFWPSVRGWRRALESCRPGSRGNPDP</sequence>
<dbReference type="PANTHER" id="PTHR34203:SF15">
    <property type="entry name" value="SLL1173 PROTEIN"/>
    <property type="match status" value="1"/>
</dbReference>
<dbReference type="RefSeq" id="WP_061078272.1">
    <property type="nucleotide sequence ID" value="NZ_JAAXPG010000019.1"/>
</dbReference>
<keyword evidence="3" id="KW-1185">Reference proteome</keyword>
<dbReference type="InterPro" id="IPR006342">
    <property type="entry name" value="FkbM_mtfrase"/>
</dbReference>
<dbReference type="Pfam" id="PF05050">
    <property type="entry name" value="Methyltransf_21"/>
    <property type="match status" value="1"/>
</dbReference>
<dbReference type="SUPFAM" id="SSF53335">
    <property type="entry name" value="S-adenosyl-L-methionine-dependent methyltransferases"/>
    <property type="match status" value="1"/>
</dbReference>